<evidence type="ECO:0000313" key="3">
    <source>
        <dbReference type="Proteomes" id="UP001529340"/>
    </source>
</evidence>
<dbReference type="RefSeq" id="WP_289607946.1">
    <property type="nucleotide sequence ID" value="NZ_JAUDCG010000030.1"/>
</dbReference>
<feature type="transmembrane region" description="Helical" evidence="1">
    <location>
        <begin position="133"/>
        <end position="151"/>
    </location>
</feature>
<evidence type="ECO:0000256" key="1">
    <source>
        <dbReference type="SAM" id="Phobius"/>
    </source>
</evidence>
<accession>A0ABT7UD00</accession>
<comment type="caution">
    <text evidence="2">The sequence shown here is derived from an EMBL/GenBank/DDBJ whole genome shotgun (WGS) entry which is preliminary data.</text>
</comment>
<reference evidence="2 3" key="3">
    <citation type="submission" date="2023-06" db="EMBL/GenBank/DDBJ databases">
        <authorList>
            <person name="Zeman M."/>
            <person name="Kubasova T."/>
            <person name="Jahodarova E."/>
            <person name="Nykrynova M."/>
            <person name="Rychlik I."/>
        </authorList>
    </citation>
    <scope>NUCLEOTIDE SEQUENCE [LARGE SCALE GENOMIC DNA]</scope>
    <source>
        <strain evidence="2 3">ET39</strain>
    </source>
</reference>
<keyword evidence="1" id="KW-1133">Transmembrane helix</keyword>
<sequence>MASAKKKKPGRKVHIDNLHLVKKLEPAYTEAFFDFEEVLLREPIEDEKINIIANIAIEQLQEGMAKKKKPSLIISKEKHYQTYITKMSKGQAFSQMREKLLRQNYEKMTISGIWLVFSVCILLLFFKNLLTEHYLINFSVDLIAAAIALVLAFRNYQVRWHVIAHSANKSVYLAIDIVTLVLCIIVKLLVSGNFDVSYLLLVIAYFVTKRRYRKELEEQLPS</sequence>
<dbReference type="EMBL" id="JAUDCG010000030">
    <property type="protein sequence ID" value="MDM8157501.1"/>
    <property type="molecule type" value="Genomic_DNA"/>
</dbReference>
<name>A0ABT7UD00_9FIRM</name>
<proteinExistence type="predicted"/>
<gene>
    <name evidence="2" type="ORF">QUV96_07610</name>
</gene>
<dbReference type="Proteomes" id="UP001529340">
    <property type="component" value="Unassembled WGS sequence"/>
</dbReference>
<reference evidence="2 3" key="2">
    <citation type="submission" date="2023-06" db="EMBL/GenBank/DDBJ databases">
        <title>Identification and characterization of horizontal gene transfer across gut microbiota members of farm animals based on homology search.</title>
        <authorList>
            <person name="Schwarzerova J."/>
            <person name="Nykrynova M."/>
            <person name="Jureckova K."/>
            <person name="Cejkova D."/>
            <person name="Rychlik I."/>
        </authorList>
    </citation>
    <scope>NUCLEOTIDE SEQUENCE [LARGE SCALE GENOMIC DNA]</scope>
    <source>
        <strain evidence="2 3">ET39</strain>
    </source>
</reference>
<keyword evidence="1" id="KW-0812">Transmembrane</keyword>
<keyword evidence="3" id="KW-1185">Reference proteome</keyword>
<feature type="transmembrane region" description="Helical" evidence="1">
    <location>
        <begin position="108"/>
        <end position="127"/>
    </location>
</feature>
<evidence type="ECO:0000313" key="2">
    <source>
        <dbReference type="EMBL" id="MDM8157501.1"/>
    </source>
</evidence>
<feature type="transmembrane region" description="Helical" evidence="1">
    <location>
        <begin position="171"/>
        <end position="190"/>
    </location>
</feature>
<keyword evidence="1" id="KW-0472">Membrane</keyword>
<organism evidence="2 3">
    <name type="scientific">Amedibacillus dolichus</name>
    <dbReference type="NCBI Taxonomy" id="31971"/>
    <lineage>
        <taxon>Bacteria</taxon>
        <taxon>Bacillati</taxon>
        <taxon>Bacillota</taxon>
        <taxon>Erysipelotrichia</taxon>
        <taxon>Erysipelotrichales</taxon>
        <taxon>Erysipelotrichaceae</taxon>
        <taxon>Amedibacillus</taxon>
    </lineage>
</organism>
<protein>
    <submittedName>
        <fullName evidence="2">Transporter</fullName>
    </submittedName>
</protein>
<reference evidence="3" key="1">
    <citation type="submission" date="2023-06" db="EMBL/GenBank/DDBJ databases">
        <title>Identification and characterization of horizontal gene transfer across gut microbiota members of farm animals based on homology search.</title>
        <authorList>
            <person name="Zeman M."/>
            <person name="Kubasova T."/>
            <person name="Jahodarova E."/>
            <person name="Nykrynova M."/>
            <person name="Rychlik I."/>
        </authorList>
    </citation>
    <scope>NUCLEOTIDE SEQUENCE [LARGE SCALE GENOMIC DNA]</scope>
    <source>
        <strain evidence="3">ET39</strain>
    </source>
</reference>